<accession>A0A2R6RVG5</accession>
<evidence type="ECO:0000313" key="1">
    <source>
        <dbReference type="EMBL" id="PSS34018.1"/>
    </source>
</evidence>
<comment type="caution">
    <text evidence="1">The sequence shown here is derived from an EMBL/GenBank/DDBJ whole genome shotgun (WGS) entry which is preliminary data.</text>
</comment>
<dbReference type="AlphaFoldDB" id="A0A2R6RVG5"/>
<keyword evidence="2" id="KW-1185">Reference proteome</keyword>
<dbReference type="Proteomes" id="UP000186601">
    <property type="component" value="Unassembled WGS sequence"/>
</dbReference>
<gene>
    <name evidence="1" type="ORF">PHLCEN_2v1922</name>
</gene>
<dbReference type="EMBL" id="MLYV02000162">
    <property type="protein sequence ID" value="PSS34018.1"/>
    <property type="molecule type" value="Genomic_DNA"/>
</dbReference>
<proteinExistence type="predicted"/>
<protein>
    <submittedName>
        <fullName evidence="1">Uncharacterized protein</fullName>
    </submittedName>
</protein>
<sequence length="62" mass="6809">MSEPVQGVEGKGRGEDRLASVFDSVGETSNKLDHIYRGEGLRGSEIRDGIPVQHCAEDHQRC</sequence>
<reference evidence="1 2" key="1">
    <citation type="submission" date="2018-02" db="EMBL/GenBank/DDBJ databases">
        <title>Genome sequence of the basidiomycete white-rot fungus Phlebia centrifuga.</title>
        <authorList>
            <person name="Granchi Z."/>
            <person name="Peng M."/>
            <person name="de Vries R.P."/>
            <person name="Hilden K."/>
            <person name="Makela M.R."/>
            <person name="Grigoriev I."/>
            <person name="Riley R."/>
        </authorList>
    </citation>
    <scope>NUCLEOTIDE SEQUENCE [LARGE SCALE GENOMIC DNA]</scope>
    <source>
        <strain evidence="1 2">FBCC195</strain>
    </source>
</reference>
<name>A0A2R6RVG5_9APHY</name>
<organism evidence="1 2">
    <name type="scientific">Hermanssonia centrifuga</name>
    <dbReference type="NCBI Taxonomy" id="98765"/>
    <lineage>
        <taxon>Eukaryota</taxon>
        <taxon>Fungi</taxon>
        <taxon>Dikarya</taxon>
        <taxon>Basidiomycota</taxon>
        <taxon>Agaricomycotina</taxon>
        <taxon>Agaricomycetes</taxon>
        <taxon>Polyporales</taxon>
        <taxon>Meruliaceae</taxon>
        <taxon>Hermanssonia</taxon>
    </lineage>
</organism>
<evidence type="ECO:0000313" key="2">
    <source>
        <dbReference type="Proteomes" id="UP000186601"/>
    </source>
</evidence>